<evidence type="ECO:0000256" key="9">
    <source>
        <dbReference type="SAM" id="MobiDB-lite"/>
    </source>
</evidence>
<feature type="domain" description="Protein kinase" evidence="10">
    <location>
        <begin position="260"/>
        <end position="570"/>
    </location>
</feature>
<keyword evidence="12" id="KW-1185">Reference proteome</keyword>
<reference evidence="11 12" key="1">
    <citation type="submission" date="2018-03" db="EMBL/GenBank/DDBJ databases">
        <authorList>
            <person name="Guldener U."/>
        </authorList>
    </citation>
    <scope>NUCLEOTIDE SEQUENCE [LARGE SCALE GENOMIC DNA]</scope>
    <source>
        <strain evidence="11 12">DAOM196992</strain>
    </source>
</reference>
<keyword evidence="3" id="KW-0808">Transferase</keyword>
<dbReference type="InterPro" id="IPR008271">
    <property type="entry name" value="Ser/Thr_kinase_AS"/>
</dbReference>
<protein>
    <recommendedName>
        <fullName evidence="1">non-specific serine/threonine protein kinase</fullName>
        <ecNumber evidence="1">2.7.11.1</ecNumber>
    </recommendedName>
</protein>
<evidence type="ECO:0000256" key="5">
    <source>
        <dbReference type="ARBA" id="ARBA00022777"/>
    </source>
</evidence>
<keyword evidence="6 8" id="KW-0067">ATP-binding</keyword>
<feature type="compositionally biased region" description="Low complexity" evidence="9">
    <location>
        <begin position="116"/>
        <end position="125"/>
    </location>
</feature>
<feature type="compositionally biased region" description="Basic and acidic residues" evidence="9">
    <location>
        <begin position="129"/>
        <end position="139"/>
    </location>
</feature>
<dbReference type="PROSITE" id="PS00108">
    <property type="entry name" value="PROTEIN_KINASE_ST"/>
    <property type="match status" value="1"/>
</dbReference>
<evidence type="ECO:0000259" key="10">
    <source>
        <dbReference type="PROSITE" id="PS50011"/>
    </source>
</evidence>
<evidence type="ECO:0000256" key="4">
    <source>
        <dbReference type="ARBA" id="ARBA00022741"/>
    </source>
</evidence>
<feature type="binding site" evidence="8">
    <location>
        <position position="290"/>
    </location>
    <ligand>
        <name>ATP</name>
        <dbReference type="ChEBI" id="CHEBI:30616"/>
    </ligand>
</feature>
<dbReference type="InterPro" id="IPR011009">
    <property type="entry name" value="Kinase-like_dom_sf"/>
</dbReference>
<dbReference type="FunFam" id="1.10.510.10:FF:000078">
    <property type="entry name" value="Serine/threonine-protein kinase PRP4 homolog"/>
    <property type="match status" value="1"/>
</dbReference>
<proteinExistence type="inferred from homology"/>
<dbReference type="EC" id="2.7.11.1" evidence="1"/>
<keyword evidence="2" id="KW-0723">Serine/threonine-protein kinase</keyword>
<feature type="compositionally biased region" description="Low complexity" evidence="9">
    <location>
        <begin position="58"/>
        <end position="77"/>
    </location>
</feature>
<dbReference type="InterPro" id="IPR050494">
    <property type="entry name" value="Ser_Thr_dual-spec_kinase"/>
</dbReference>
<keyword evidence="4 8" id="KW-0547">Nucleotide-binding</keyword>
<dbReference type="SMART" id="SM00220">
    <property type="entry name" value="S_TKc"/>
    <property type="match status" value="1"/>
</dbReference>
<dbReference type="Pfam" id="PF00069">
    <property type="entry name" value="Pkinase"/>
    <property type="match status" value="1"/>
</dbReference>
<dbReference type="PANTHER" id="PTHR24058:SF103">
    <property type="entry name" value="SERINE_THREONINE-PROTEIN KINASE PRP4 HOMOLOG"/>
    <property type="match status" value="1"/>
</dbReference>
<dbReference type="PROSITE" id="PS50011">
    <property type="entry name" value="PROTEIN_KINASE_DOM"/>
    <property type="match status" value="1"/>
</dbReference>
<evidence type="ECO:0000256" key="2">
    <source>
        <dbReference type="ARBA" id="ARBA00022527"/>
    </source>
</evidence>
<feature type="region of interest" description="Disordered" evidence="9">
    <location>
        <begin position="57"/>
        <end position="102"/>
    </location>
</feature>
<feature type="region of interest" description="Disordered" evidence="9">
    <location>
        <begin position="1"/>
        <end position="32"/>
    </location>
</feature>
<dbReference type="Gene3D" id="1.10.510.10">
    <property type="entry name" value="Transferase(Phosphotransferase) domain 1"/>
    <property type="match status" value="1"/>
</dbReference>
<evidence type="ECO:0000256" key="3">
    <source>
        <dbReference type="ARBA" id="ARBA00022679"/>
    </source>
</evidence>
<organism evidence="11 12">
    <name type="scientific">Pseudozyma flocculosa</name>
    <dbReference type="NCBI Taxonomy" id="84751"/>
    <lineage>
        <taxon>Eukaryota</taxon>
        <taxon>Fungi</taxon>
        <taxon>Dikarya</taxon>
        <taxon>Basidiomycota</taxon>
        <taxon>Ustilaginomycotina</taxon>
        <taxon>Ustilaginomycetes</taxon>
        <taxon>Ustilaginales</taxon>
        <taxon>Ustilaginaceae</taxon>
        <taxon>Pseudozyma</taxon>
    </lineage>
</organism>
<evidence type="ECO:0000256" key="1">
    <source>
        <dbReference type="ARBA" id="ARBA00012513"/>
    </source>
</evidence>
<evidence type="ECO:0000256" key="6">
    <source>
        <dbReference type="ARBA" id="ARBA00022840"/>
    </source>
</evidence>
<gene>
    <name evidence="11" type="ORF">PSFLO_00112</name>
</gene>
<evidence type="ECO:0000313" key="12">
    <source>
        <dbReference type="Proteomes" id="UP000323386"/>
    </source>
</evidence>
<dbReference type="InterPro" id="IPR000719">
    <property type="entry name" value="Prot_kinase_dom"/>
</dbReference>
<feature type="compositionally biased region" description="Polar residues" evidence="9">
    <location>
        <begin position="79"/>
        <end position="98"/>
    </location>
</feature>
<dbReference type="PROSITE" id="PS00107">
    <property type="entry name" value="PROTEIN_KINASE_ATP"/>
    <property type="match status" value="1"/>
</dbReference>
<comment type="similarity">
    <text evidence="7">Belongs to the protein kinase superfamily. CMGC Ser/Thr protein kinase family.</text>
</comment>
<dbReference type="InterPro" id="IPR044092">
    <property type="entry name" value="STKc_PRP4"/>
</dbReference>
<dbReference type="GO" id="GO:0004674">
    <property type="term" value="F:protein serine/threonine kinase activity"/>
    <property type="evidence" value="ECO:0007669"/>
    <property type="project" value="UniProtKB-KW"/>
</dbReference>
<sequence length="573" mass="63371">MPRWRRISSSAAAEQEGRGDVKDDAPDDVDYDLDDDQKAEKLLEESRKRRQAILQKYSATASPISSAGAPSPAQPASVTVPQESRTEAAQSTNTSTPRMSGFSLAKDDAAIAADARGADGISAADYNPDLDKAEDEAKQQQRLRRNLGLPLGPVGGKGTAAPDTVGGVAEGLGEPVDKLEDEYEEIEVDDDDDVDDMFALDEDRPKKKKVIRVPKGGSAAVAPMLQSDAGTSAATLNDNWDDPDGYYRIILGETMDRGRYQVFANLGKGMFSSVVKARDLQNGDREVAIKIVRIQETMYKAGLKEIGILKKLAELDPEDKKHVIRLEGHFEHRGHLCMVFESLSMNLREVVKRFGKDVGLNLMAVKSYAHQMFAALCLLRKANLMHADIKPDNILVNDAKNLLKVCDLGSASDLSEMEITPYLVSRFYRAPEIILGQPYDCAIDVWSIGCTLYELATGKILFPGRSNNQMLLLMQELRGKFTTKQIRRGQFGEQHFDDTNAFLSLERDKSTGQKPTEDLRARLLPGNAAKRLREGELRLNNHFIDLLNRCLELDPSKRITPKEALAHPFLTSP</sequence>
<evidence type="ECO:0000256" key="7">
    <source>
        <dbReference type="ARBA" id="ARBA00023596"/>
    </source>
</evidence>
<dbReference type="PANTHER" id="PTHR24058">
    <property type="entry name" value="DUAL SPECIFICITY PROTEIN KINASE"/>
    <property type="match status" value="1"/>
</dbReference>
<dbReference type="EMBL" id="OOIP01000001">
    <property type="protein sequence ID" value="SPO34641.1"/>
    <property type="molecule type" value="Genomic_DNA"/>
</dbReference>
<feature type="compositionally biased region" description="Basic and acidic residues" evidence="9">
    <location>
        <begin position="15"/>
        <end position="24"/>
    </location>
</feature>
<name>A0A5C3EUF0_9BASI</name>
<evidence type="ECO:0000313" key="11">
    <source>
        <dbReference type="EMBL" id="SPO34641.1"/>
    </source>
</evidence>
<dbReference type="InterPro" id="IPR017441">
    <property type="entry name" value="Protein_kinase_ATP_BS"/>
</dbReference>
<dbReference type="OrthoDB" id="9332038at2759"/>
<feature type="region of interest" description="Disordered" evidence="9">
    <location>
        <begin position="116"/>
        <end position="172"/>
    </location>
</feature>
<dbReference type="AlphaFoldDB" id="A0A5C3EUF0"/>
<dbReference type="Gene3D" id="3.30.200.20">
    <property type="entry name" value="Phosphorylase Kinase, domain 1"/>
    <property type="match status" value="1"/>
</dbReference>
<dbReference type="Proteomes" id="UP000323386">
    <property type="component" value="Unassembled WGS sequence"/>
</dbReference>
<dbReference type="SUPFAM" id="SSF56112">
    <property type="entry name" value="Protein kinase-like (PK-like)"/>
    <property type="match status" value="1"/>
</dbReference>
<keyword evidence="5 11" id="KW-0418">Kinase</keyword>
<dbReference type="GO" id="GO:0045292">
    <property type="term" value="P:mRNA cis splicing, via spliceosome"/>
    <property type="evidence" value="ECO:0007669"/>
    <property type="project" value="InterPro"/>
</dbReference>
<evidence type="ECO:0000256" key="8">
    <source>
        <dbReference type="PROSITE-ProRule" id="PRU10141"/>
    </source>
</evidence>
<accession>A0A5C3EUF0</accession>
<dbReference type="CDD" id="cd14135">
    <property type="entry name" value="STKc_PRP4"/>
    <property type="match status" value="1"/>
</dbReference>
<dbReference type="GO" id="GO:0005524">
    <property type="term" value="F:ATP binding"/>
    <property type="evidence" value="ECO:0007669"/>
    <property type="project" value="UniProtKB-UniRule"/>
</dbReference>